<dbReference type="PANTHER" id="PTHR46179">
    <property type="entry name" value="ZINC FINGER PROTEIN"/>
    <property type="match status" value="1"/>
</dbReference>
<dbReference type="Pfam" id="PF00096">
    <property type="entry name" value="zf-C2H2"/>
    <property type="match status" value="3"/>
</dbReference>
<evidence type="ECO:0000256" key="4">
    <source>
        <dbReference type="ARBA" id="ARBA00022833"/>
    </source>
</evidence>
<dbReference type="GO" id="GO:0005634">
    <property type="term" value="C:nucleus"/>
    <property type="evidence" value="ECO:0007669"/>
    <property type="project" value="UniProtKB-SubCell"/>
</dbReference>
<feature type="domain" description="C2H2-type" evidence="10">
    <location>
        <begin position="86"/>
        <end position="115"/>
    </location>
</feature>
<evidence type="ECO:0000313" key="12">
    <source>
        <dbReference type="Proteomes" id="UP000091956"/>
    </source>
</evidence>
<name>A0A1B8GXS9_9PEZI</name>
<organism evidence="11 12">
    <name type="scientific">Pseudogymnoascus verrucosus</name>
    <dbReference type="NCBI Taxonomy" id="342668"/>
    <lineage>
        <taxon>Eukaryota</taxon>
        <taxon>Fungi</taxon>
        <taxon>Dikarya</taxon>
        <taxon>Ascomycota</taxon>
        <taxon>Pezizomycotina</taxon>
        <taxon>Leotiomycetes</taxon>
        <taxon>Thelebolales</taxon>
        <taxon>Thelebolaceae</taxon>
        <taxon>Pseudogymnoascus</taxon>
    </lineage>
</organism>
<sequence>MEGGIMEVSDTKRKATRTLRGSSKRAKIESSAIDPAFFSSDSDGDDNYSDQGESDASHDEDLEPTETPQTPFSPPQRKFPSELKTIKCTYDGCTKTFNRPVRLASHLRSHTNERPFACTYADCDKAYIEEKHLKQHIKGSHTHERNHHCDWEGCTKSFLTATRLRRHQAAHGGHERFRCTEYPPCTETFRKHQTLQRHIRSDHLKLTPFPCTFMDPTTNLQCTAGYDSAGALRKHEDRLHGALRFWCDVCTTEGAPQPAGFPTNTQLAKHIRNEHANCIFCDLRCSSERELQRHIETFHAATSSSPARKQIPCTYPGCDKSFTKKYNLDVHVRTSHEGQRFICGQTDFSKSAKLRTWDGSDACGKDFVSKVNLEDHIRTQHLGLPSTVNARRVKKNSIGAKPRKAKSVMDDAVNALTGTNYAQDPVRNIPCDVGECDWMFSRDYDLIQHKRVKHGVVPVFETKPEMLQPDFGGMMMEAPEPMYNGPPHISDDRGECERLSCPHWDHVVLYDDYYGLDGFMGVEEGEADMGLQGGLEYPEPPDYMTGKTYDLEI</sequence>
<feature type="domain" description="C2H2-type" evidence="10">
    <location>
        <begin position="177"/>
        <end position="208"/>
    </location>
</feature>
<dbReference type="Gene3D" id="3.30.160.60">
    <property type="entry name" value="Classic Zinc Finger"/>
    <property type="match status" value="5"/>
</dbReference>
<evidence type="ECO:0000256" key="9">
    <source>
        <dbReference type="SAM" id="MobiDB-lite"/>
    </source>
</evidence>
<dbReference type="PROSITE" id="PS50157">
    <property type="entry name" value="ZINC_FINGER_C2H2_2"/>
    <property type="match status" value="6"/>
</dbReference>
<dbReference type="PANTHER" id="PTHR46179:SF13">
    <property type="entry name" value="C2H2-TYPE DOMAIN-CONTAINING PROTEIN"/>
    <property type="match status" value="1"/>
</dbReference>
<evidence type="ECO:0000256" key="6">
    <source>
        <dbReference type="ARBA" id="ARBA00023163"/>
    </source>
</evidence>
<dbReference type="STRING" id="342668.A0A1B8GXS9"/>
<feature type="compositionally biased region" description="Basic residues" evidence="9">
    <location>
        <begin position="14"/>
        <end position="25"/>
    </location>
</feature>
<dbReference type="InterPro" id="IPR036236">
    <property type="entry name" value="Znf_C2H2_sf"/>
</dbReference>
<dbReference type="Proteomes" id="UP000091956">
    <property type="component" value="Unassembled WGS sequence"/>
</dbReference>
<dbReference type="GeneID" id="28834512"/>
<evidence type="ECO:0000256" key="1">
    <source>
        <dbReference type="ARBA" id="ARBA00004123"/>
    </source>
</evidence>
<feature type="domain" description="C2H2-type" evidence="10">
    <location>
        <begin position="147"/>
        <end position="176"/>
    </location>
</feature>
<evidence type="ECO:0000313" key="11">
    <source>
        <dbReference type="EMBL" id="OBU00630.2"/>
    </source>
</evidence>
<feature type="domain" description="C2H2-type" evidence="10">
    <location>
        <begin position="429"/>
        <end position="458"/>
    </location>
</feature>
<keyword evidence="3 8" id="KW-0863">Zinc-finger</keyword>
<keyword evidence="12" id="KW-1185">Reference proteome</keyword>
<feature type="domain" description="C2H2-type" evidence="10">
    <location>
        <begin position="116"/>
        <end position="146"/>
    </location>
</feature>
<dbReference type="InterPro" id="IPR051061">
    <property type="entry name" value="Zinc_finger_trans_reg"/>
</dbReference>
<evidence type="ECO:0000256" key="8">
    <source>
        <dbReference type="PROSITE-ProRule" id="PRU00042"/>
    </source>
</evidence>
<dbReference type="GO" id="GO:0006357">
    <property type="term" value="P:regulation of transcription by RNA polymerase II"/>
    <property type="evidence" value="ECO:0007669"/>
    <property type="project" value="TreeGrafter"/>
</dbReference>
<gene>
    <name evidence="11" type="primary">PZF1</name>
    <name evidence="11" type="ORF">VE01_01126</name>
</gene>
<keyword evidence="7" id="KW-0539">Nucleus</keyword>
<reference evidence="12" key="2">
    <citation type="journal article" date="2018" name="Nat. Commun.">
        <title>Extreme sensitivity to ultraviolet light in the fungal pathogen causing white-nose syndrome of bats.</title>
        <authorList>
            <person name="Palmer J.M."/>
            <person name="Drees K.P."/>
            <person name="Foster J.T."/>
            <person name="Lindner D.L."/>
        </authorList>
    </citation>
    <scope>NUCLEOTIDE SEQUENCE [LARGE SCALE GENOMIC DNA]</scope>
    <source>
        <strain evidence="12">UAMH 10579</strain>
    </source>
</reference>
<dbReference type="InterPro" id="IPR013087">
    <property type="entry name" value="Znf_C2H2_type"/>
</dbReference>
<dbReference type="AlphaFoldDB" id="A0A1B8GXS9"/>
<comment type="subcellular location">
    <subcellularLocation>
        <location evidence="1">Nucleus</location>
    </subcellularLocation>
</comment>
<dbReference type="PROSITE" id="PS00028">
    <property type="entry name" value="ZINC_FINGER_C2H2_1"/>
    <property type="match status" value="5"/>
</dbReference>
<evidence type="ECO:0000256" key="3">
    <source>
        <dbReference type="ARBA" id="ARBA00022771"/>
    </source>
</evidence>
<keyword evidence="4" id="KW-0862">Zinc</keyword>
<dbReference type="SUPFAM" id="SSF57667">
    <property type="entry name" value="beta-beta-alpha zinc fingers"/>
    <property type="match status" value="3"/>
</dbReference>
<evidence type="ECO:0000256" key="7">
    <source>
        <dbReference type="ARBA" id="ARBA00023242"/>
    </source>
</evidence>
<dbReference type="SMART" id="SM00355">
    <property type="entry name" value="ZnF_C2H2"/>
    <property type="match status" value="10"/>
</dbReference>
<keyword evidence="2" id="KW-0479">Metal-binding</keyword>
<reference evidence="11 12" key="1">
    <citation type="submission" date="2016-03" db="EMBL/GenBank/DDBJ databases">
        <title>Comparative genomics of Pseudogymnoascus destructans, the fungus causing white-nose syndrome of bats.</title>
        <authorList>
            <person name="Palmer J.M."/>
            <person name="Drees K.P."/>
            <person name="Foster J.T."/>
            <person name="Lindner D.L."/>
        </authorList>
    </citation>
    <scope>NUCLEOTIDE SEQUENCE [LARGE SCALE GENOMIC DNA]</scope>
    <source>
        <strain evidence="11 12">UAMH 10579</strain>
    </source>
</reference>
<protein>
    <submittedName>
        <fullName evidence="11">Strongly-conserved Zn-finger binding protein (TFIIIA)</fullName>
    </submittedName>
</protein>
<dbReference type="GO" id="GO:0008270">
    <property type="term" value="F:zinc ion binding"/>
    <property type="evidence" value="ECO:0007669"/>
    <property type="project" value="UniProtKB-KW"/>
</dbReference>
<dbReference type="EMBL" id="KV460208">
    <property type="protein sequence ID" value="OBU00630.2"/>
    <property type="molecule type" value="Genomic_DNA"/>
</dbReference>
<feature type="region of interest" description="Disordered" evidence="9">
    <location>
        <begin position="1"/>
        <end position="79"/>
    </location>
</feature>
<evidence type="ECO:0000259" key="10">
    <source>
        <dbReference type="PROSITE" id="PS50157"/>
    </source>
</evidence>
<keyword evidence="6" id="KW-0804">Transcription</keyword>
<evidence type="ECO:0000256" key="2">
    <source>
        <dbReference type="ARBA" id="ARBA00022723"/>
    </source>
</evidence>
<keyword evidence="5" id="KW-0805">Transcription regulation</keyword>
<accession>A0A1B8GXS9</accession>
<evidence type="ECO:0000256" key="5">
    <source>
        <dbReference type="ARBA" id="ARBA00023015"/>
    </source>
</evidence>
<feature type="domain" description="C2H2-type" evidence="10">
    <location>
        <begin position="311"/>
        <end position="341"/>
    </location>
</feature>
<dbReference type="RefSeq" id="XP_018134362.2">
    <property type="nucleotide sequence ID" value="XM_018270653.2"/>
</dbReference>
<proteinExistence type="predicted"/>